<evidence type="ECO:0000313" key="2">
    <source>
        <dbReference type="EMBL" id="KAL3788253.1"/>
    </source>
</evidence>
<feature type="compositionally biased region" description="Basic and acidic residues" evidence="1">
    <location>
        <begin position="1"/>
        <end position="14"/>
    </location>
</feature>
<comment type="caution">
    <text evidence="2">The sequence shown here is derived from an EMBL/GenBank/DDBJ whole genome shotgun (WGS) entry which is preliminary data.</text>
</comment>
<protein>
    <submittedName>
        <fullName evidence="2">Uncharacterized protein</fullName>
    </submittedName>
</protein>
<organism evidence="2 3">
    <name type="scientific">Cyclotella atomus</name>
    <dbReference type="NCBI Taxonomy" id="382360"/>
    <lineage>
        <taxon>Eukaryota</taxon>
        <taxon>Sar</taxon>
        <taxon>Stramenopiles</taxon>
        <taxon>Ochrophyta</taxon>
        <taxon>Bacillariophyta</taxon>
        <taxon>Coscinodiscophyceae</taxon>
        <taxon>Thalassiosirophycidae</taxon>
        <taxon>Stephanodiscales</taxon>
        <taxon>Stephanodiscaceae</taxon>
        <taxon>Cyclotella</taxon>
    </lineage>
</organism>
<sequence length="143" mass="16659">MFAKERIKRGEIKPADVPYEQRQGSYDNSDVNNGYVPSGMSVHEWHELQRKEKRDMLSKEFGKLGPKGFKSRSLQAFQEDLEQGKVKHLFPTKGLKKEDIPYMRRGGNWDNSDVKGATRLEWTETDKRLEILPDWLRRGPLAP</sequence>
<accession>A0ABD3PKP5</accession>
<feature type="compositionally biased region" description="Polar residues" evidence="1">
    <location>
        <begin position="22"/>
        <end position="32"/>
    </location>
</feature>
<name>A0ABD3PKP5_9STRA</name>
<dbReference type="Proteomes" id="UP001530400">
    <property type="component" value="Unassembled WGS sequence"/>
</dbReference>
<proteinExistence type="predicted"/>
<reference evidence="2 3" key="1">
    <citation type="submission" date="2024-10" db="EMBL/GenBank/DDBJ databases">
        <title>Updated reference genomes for cyclostephanoid diatoms.</title>
        <authorList>
            <person name="Roberts W.R."/>
            <person name="Alverson A.J."/>
        </authorList>
    </citation>
    <scope>NUCLEOTIDE SEQUENCE [LARGE SCALE GENOMIC DNA]</scope>
    <source>
        <strain evidence="2 3">AJA010-31</strain>
    </source>
</reference>
<dbReference type="EMBL" id="JALLPJ020000573">
    <property type="protein sequence ID" value="KAL3788253.1"/>
    <property type="molecule type" value="Genomic_DNA"/>
</dbReference>
<evidence type="ECO:0000256" key="1">
    <source>
        <dbReference type="SAM" id="MobiDB-lite"/>
    </source>
</evidence>
<gene>
    <name evidence="2" type="ORF">ACHAWO_003291</name>
</gene>
<evidence type="ECO:0000313" key="3">
    <source>
        <dbReference type="Proteomes" id="UP001530400"/>
    </source>
</evidence>
<dbReference type="AlphaFoldDB" id="A0ABD3PKP5"/>
<keyword evidence="3" id="KW-1185">Reference proteome</keyword>
<feature type="region of interest" description="Disordered" evidence="1">
    <location>
        <begin position="1"/>
        <end position="33"/>
    </location>
</feature>